<sequence length="165" mass="19453">MWKFLNISKPESPKRHADDDLQAPTSKWKKYEDKRPPRKFVESWKTGRPWLSYSSTNLKIDQWLTASIKPRGGRRMNYCRSKNVSMISDETVEHVEDEETSTAHTTTNEPEPGLMIDEDDEDEAEDDDIHLLNKYDTDSDYCSDFQAEEFNIERIMCFSKQYDLD</sequence>
<proteinExistence type="predicted"/>
<evidence type="ECO:0000256" key="1">
    <source>
        <dbReference type="SAM" id="MobiDB-lite"/>
    </source>
</evidence>
<protein>
    <submittedName>
        <fullName evidence="2">Uncharacterized protein</fullName>
    </submittedName>
</protein>
<accession>A0A9D4QZC0</accession>
<reference evidence="2" key="1">
    <citation type="journal article" date="2019" name="bioRxiv">
        <title>The Genome of the Zebra Mussel, Dreissena polymorpha: A Resource for Invasive Species Research.</title>
        <authorList>
            <person name="McCartney M.A."/>
            <person name="Auch B."/>
            <person name="Kono T."/>
            <person name="Mallez S."/>
            <person name="Zhang Y."/>
            <person name="Obille A."/>
            <person name="Becker A."/>
            <person name="Abrahante J.E."/>
            <person name="Garbe J."/>
            <person name="Badalamenti J.P."/>
            <person name="Herman A."/>
            <person name="Mangelson H."/>
            <person name="Liachko I."/>
            <person name="Sullivan S."/>
            <person name="Sone E.D."/>
            <person name="Koren S."/>
            <person name="Silverstein K.A.T."/>
            <person name="Beckman K.B."/>
            <person name="Gohl D.M."/>
        </authorList>
    </citation>
    <scope>NUCLEOTIDE SEQUENCE</scope>
    <source>
        <strain evidence="2">Duluth1</strain>
        <tissue evidence="2">Whole animal</tissue>
    </source>
</reference>
<feature type="region of interest" description="Disordered" evidence="1">
    <location>
        <begin position="93"/>
        <end position="126"/>
    </location>
</feature>
<name>A0A9D4QZC0_DREPO</name>
<organism evidence="2 3">
    <name type="scientific">Dreissena polymorpha</name>
    <name type="common">Zebra mussel</name>
    <name type="synonym">Mytilus polymorpha</name>
    <dbReference type="NCBI Taxonomy" id="45954"/>
    <lineage>
        <taxon>Eukaryota</taxon>
        <taxon>Metazoa</taxon>
        <taxon>Spiralia</taxon>
        <taxon>Lophotrochozoa</taxon>
        <taxon>Mollusca</taxon>
        <taxon>Bivalvia</taxon>
        <taxon>Autobranchia</taxon>
        <taxon>Heteroconchia</taxon>
        <taxon>Euheterodonta</taxon>
        <taxon>Imparidentia</taxon>
        <taxon>Neoheterodontei</taxon>
        <taxon>Myida</taxon>
        <taxon>Dreissenoidea</taxon>
        <taxon>Dreissenidae</taxon>
        <taxon>Dreissena</taxon>
    </lineage>
</organism>
<dbReference type="Proteomes" id="UP000828390">
    <property type="component" value="Unassembled WGS sequence"/>
</dbReference>
<dbReference type="EMBL" id="JAIWYP010000003">
    <property type="protein sequence ID" value="KAH3849286.1"/>
    <property type="molecule type" value="Genomic_DNA"/>
</dbReference>
<reference evidence="2" key="2">
    <citation type="submission" date="2020-11" db="EMBL/GenBank/DDBJ databases">
        <authorList>
            <person name="McCartney M.A."/>
            <person name="Auch B."/>
            <person name="Kono T."/>
            <person name="Mallez S."/>
            <person name="Becker A."/>
            <person name="Gohl D.M."/>
            <person name="Silverstein K.A.T."/>
            <person name="Koren S."/>
            <person name="Bechman K.B."/>
            <person name="Herman A."/>
            <person name="Abrahante J.E."/>
            <person name="Garbe J."/>
        </authorList>
    </citation>
    <scope>NUCLEOTIDE SEQUENCE</scope>
    <source>
        <strain evidence="2">Duluth1</strain>
        <tissue evidence="2">Whole animal</tissue>
    </source>
</reference>
<evidence type="ECO:0000313" key="2">
    <source>
        <dbReference type="EMBL" id="KAH3849286.1"/>
    </source>
</evidence>
<dbReference type="AlphaFoldDB" id="A0A9D4QZC0"/>
<feature type="region of interest" description="Disordered" evidence="1">
    <location>
        <begin position="1"/>
        <end position="35"/>
    </location>
</feature>
<feature type="compositionally biased region" description="Acidic residues" evidence="1">
    <location>
        <begin position="116"/>
        <end position="126"/>
    </location>
</feature>
<comment type="caution">
    <text evidence="2">The sequence shown here is derived from an EMBL/GenBank/DDBJ whole genome shotgun (WGS) entry which is preliminary data.</text>
</comment>
<keyword evidence="3" id="KW-1185">Reference proteome</keyword>
<evidence type="ECO:0000313" key="3">
    <source>
        <dbReference type="Proteomes" id="UP000828390"/>
    </source>
</evidence>
<gene>
    <name evidence="2" type="ORF">DPMN_091685</name>
</gene>